<evidence type="ECO:0000313" key="3">
    <source>
        <dbReference type="Proteomes" id="UP001201701"/>
    </source>
</evidence>
<keyword evidence="3" id="KW-1185">Reference proteome</keyword>
<keyword evidence="1" id="KW-0472">Membrane</keyword>
<keyword evidence="1" id="KW-0812">Transmembrane</keyword>
<organism evidence="2 3">
    <name type="scientific">Mesorhizobium retamae</name>
    <dbReference type="NCBI Taxonomy" id="2912854"/>
    <lineage>
        <taxon>Bacteria</taxon>
        <taxon>Pseudomonadati</taxon>
        <taxon>Pseudomonadota</taxon>
        <taxon>Alphaproteobacteria</taxon>
        <taxon>Hyphomicrobiales</taxon>
        <taxon>Phyllobacteriaceae</taxon>
        <taxon>Mesorhizobium</taxon>
    </lineage>
</organism>
<evidence type="ECO:0000313" key="2">
    <source>
        <dbReference type="EMBL" id="MCG7508859.1"/>
    </source>
</evidence>
<protein>
    <recommendedName>
        <fullName evidence="4">Methyl-accepting chemotaxis protein</fullName>
    </recommendedName>
</protein>
<proteinExistence type="predicted"/>
<accession>A0ABS9QQM6</accession>
<dbReference type="RefSeq" id="WP_239370362.1">
    <property type="nucleotide sequence ID" value="NZ_JAKREW010000056.1"/>
</dbReference>
<dbReference type="EMBL" id="JAKREW010000056">
    <property type="protein sequence ID" value="MCG7508859.1"/>
    <property type="molecule type" value="Genomic_DNA"/>
</dbReference>
<keyword evidence="1" id="KW-1133">Transmembrane helix</keyword>
<name>A0ABS9QQM6_9HYPH</name>
<evidence type="ECO:0000256" key="1">
    <source>
        <dbReference type="SAM" id="Phobius"/>
    </source>
</evidence>
<sequence>MTVTEMANTSEKIVNSVIITAIARVAMVLALPAIYAFFQLYSSQQAATLDRMKTDLTSQIMAAQAVASSAQSSASDASTATVGLSTRLTAVETKQSEAATSNEKFQAATLSRLDRMSDSLVGLSNAVAALTASVQLVVDEKRNRSPPER</sequence>
<feature type="transmembrane region" description="Helical" evidence="1">
    <location>
        <begin position="13"/>
        <end position="38"/>
    </location>
</feature>
<gene>
    <name evidence="2" type="ORF">L4923_27870</name>
</gene>
<evidence type="ECO:0008006" key="4">
    <source>
        <dbReference type="Google" id="ProtNLM"/>
    </source>
</evidence>
<comment type="caution">
    <text evidence="2">The sequence shown here is derived from an EMBL/GenBank/DDBJ whole genome shotgun (WGS) entry which is preliminary data.</text>
</comment>
<dbReference type="Proteomes" id="UP001201701">
    <property type="component" value="Unassembled WGS sequence"/>
</dbReference>
<reference evidence="2 3" key="1">
    <citation type="submission" date="2022-02" db="EMBL/GenBank/DDBJ databases">
        <title>Draft genome sequence of Mezorhizobium retamae strain IRAMC:0171 isolated from Retama raetam nodules.</title>
        <authorList>
            <person name="Bengaied R."/>
            <person name="Sbissi I."/>
            <person name="Huber K."/>
            <person name="Ghodbane F."/>
            <person name="Nouioui I."/>
            <person name="Tarhouni M."/>
            <person name="Gtari M."/>
        </authorList>
    </citation>
    <scope>NUCLEOTIDE SEQUENCE [LARGE SCALE GENOMIC DNA]</scope>
    <source>
        <strain evidence="2 3">IRAMC:0171</strain>
    </source>
</reference>